<proteinExistence type="predicted"/>
<reference evidence="1" key="1">
    <citation type="submission" date="2021-02" db="EMBL/GenBank/DDBJ databases">
        <title>Genome sequence Cadophora malorum strain M34.</title>
        <authorList>
            <person name="Stefanovic E."/>
            <person name="Vu D."/>
            <person name="Scully C."/>
            <person name="Dijksterhuis J."/>
            <person name="Roader J."/>
            <person name="Houbraken J."/>
        </authorList>
    </citation>
    <scope>NUCLEOTIDE SEQUENCE</scope>
    <source>
        <strain evidence="1">M34</strain>
    </source>
</reference>
<dbReference type="EMBL" id="JAFJYH010000483">
    <property type="protein sequence ID" value="KAG4411391.1"/>
    <property type="molecule type" value="Genomic_DNA"/>
</dbReference>
<dbReference type="AlphaFoldDB" id="A0A8H7T1P9"/>
<keyword evidence="2" id="KW-1185">Reference proteome</keyword>
<gene>
    <name evidence="1" type="ORF">IFR04_015479</name>
</gene>
<comment type="caution">
    <text evidence="1">The sequence shown here is derived from an EMBL/GenBank/DDBJ whole genome shotgun (WGS) entry which is preliminary data.</text>
</comment>
<dbReference type="InterPro" id="IPR046670">
    <property type="entry name" value="DUF6540"/>
</dbReference>
<protein>
    <submittedName>
        <fullName evidence="1">Uncharacterized protein</fullName>
    </submittedName>
</protein>
<evidence type="ECO:0000313" key="2">
    <source>
        <dbReference type="Proteomes" id="UP000664132"/>
    </source>
</evidence>
<dbReference type="Pfam" id="PF20174">
    <property type="entry name" value="DUF6540"/>
    <property type="match status" value="1"/>
</dbReference>
<sequence>MAIPVFKVKYNLSIPDPFMSQPRHHTVLFLPIPADPSGSGTIHHVIGDLVSGMSYACRAEPRPESLETFHSRKLLGYINEKDYPKVFKDVLKRLDPPPKQRSFRVETMRIEQCKADGSWYEEREEKDRMWKCTEWIEEKAVPALVEAGLLTCGGGI</sequence>
<name>A0A8H7T1P9_9HELO</name>
<accession>A0A8H7T1P9</accession>
<evidence type="ECO:0000313" key="1">
    <source>
        <dbReference type="EMBL" id="KAG4411391.1"/>
    </source>
</evidence>
<dbReference type="Proteomes" id="UP000664132">
    <property type="component" value="Unassembled WGS sequence"/>
</dbReference>
<organism evidence="1 2">
    <name type="scientific">Cadophora malorum</name>
    <dbReference type="NCBI Taxonomy" id="108018"/>
    <lineage>
        <taxon>Eukaryota</taxon>
        <taxon>Fungi</taxon>
        <taxon>Dikarya</taxon>
        <taxon>Ascomycota</taxon>
        <taxon>Pezizomycotina</taxon>
        <taxon>Leotiomycetes</taxon>
        <taxon>Helotiales</taxon>
        <taxon>Ploettnerulaceae</taxon>
        <taxon>Cadophora</taxon>
    </lineage>
</organism>
<dbReference type="OrthoDB" id="4135672at2759"/>